<reference evidence="1 2" key="1">
    <citation type="submission" date="2008-07" db="EMBL/GenBank/DDBJ databases">
        <authorList>
            <person name="El-Sayed N."/>
            <person name="Caler E."/>
            <person name="Inman J."/>
            <person name="Amedeo P."/>
            <person name="Hass B."/>
            <person name="Wortman J."/>
        </authorList>
    </citation>
    <scope>NUCLEOTIDE SEQUENCE [LARGE SCALE GENOMIC DNA]</scope>
    <source>
        <strain evidence="2">ATCC 50983 / TXsc</strain>
    </source>
</reference>
<protein>
    <submittedName>
        <fullName evidence="1">Uncharacterized protein</fullName>
    </submittedName>
</protein>
<dbReference type="AlphaFoldDB" id="C5LVW9"/>
<keyword evidence="2" id="KW-1185">Reference proteome</keyword>
<dbReference type="OrthoDB" id="446230at2759"/>
<proteinExistence type="predicted"/>
<dbReference type="EMBL" id="GG686026">
    <property type="protein sequence ID" value="EEQ99120.1"/>
    <property type="molecule type" value="Genomic_DNA"/>
</dbReference>
<evidence type="ECO:0000313" key="2">
    <source>
        <dbReference type="Proteomes" id="UP000007800"/>
    </source>
</evidence>
<gene>
    <name evidence="1" type="ORF">Pmar_PMAR023842</name>
</gene>
<organism evidence="2">
    <name type="scientific">Perkinsus marinus (strain ATCC 50983 / TXsc)</name>
    <dbReference type="NCBI Taxonomy" id="423536"/>
    <lineage>
        <taxon>Eukaryota</taxon>
        <taxon>Sar</taxon>
        <taxon>Alveolata</taxon>
        <taxon>Perkinsozoa</taxon>
        <taxon>Perkinsea</taxon>
        <taxon>Perkinsida</taxon>
        <taxon>Perkinsidae</taxon>
        <taxon>Perkinsus</taxon>
    </lineage>
</organism>
<sequence length="96" mass="10413">MRLSVRVIDVEFDIEVGKGLQHARWLGLLAATRYAELSPGPAAFLIPTAVKTVEGRFIQPHQSLKEALADGGDTLVVELAIRGEALSKMVSRDDTV</sequence>
<dbReference type="GeneID" id="9044611"/>
<dbReference type="Proteomes" id="UP000007800">
    <property type="component" value="Unassembled WGS sequence"/>
</dbReference>
<dbReference type="RefSeq" id="XP_002766403.1">
    <property type="nucleotide sequence ID" value="XM_002766357.1"/>
</dbReference>
<accession>C5LVW9</accession>
<evidence type="ECO:0000313" key="1">
    <source>
        <dbReference type="EMBL" id="EEQ99120.1"/>
    </source>
</evidence>
<dbReference type="InParanoid" id="C5LVW9"/>
<name>C5LVW9_PERM5</name>